<feature type="signal peptide" evidence="1">
    <location>
        <begin position="1"/>
        <end position="20"/>
    </location>
</feature>
<reference evidence="3 4" key="1">
    <citation type="submission" date="2016-10" db="EMBL/GenBank/DDBJ databases">
        <authorList>
            <person name="de Groot N.N."/>
        </authorList>
    </citation>
    <scope>NUCLEOTIDE SEQUENCE [LARGE SCALE GENOMIC DNA]</scope>
    <source>
        <strain evidence="3 4">Nm110</strain>
    </source>
</reference>
<dbReference type="Proteomes" id="UP000183454">
    <property type="component" value="Unassembled WGS sequence"/>
</dbReference>
<dbReference type="SUPFAM" id="SSF52821">
    <property type="entry name" value="Rhodanese/Cell cycle control phosphatase"/>
    <property type="match status" value="1"/>
</dbReference>
<evidence type="ECO:0000259" key="2">
    <source>
        <dbReference type="PROSITE" id="PS50206"/>
    </source>
</evidence>
<gene>
    <name evidence="3" type="ORF">SAMN05421882_1001160</name>
</gene>
<dbReference type="Pfam" id="PF00581">
    <property type="entry name" value="Rhodanese"/>
    <property type="match status" value="1"/>
</dbReference>
<evidence type="ECO:0000313" key="4">
    <source>
        <dbReference type="Proteomes" id="UP000183454"/>
    </source>
</evidence>
<dbReference type="CDD" id="cd00158">
    <property type="entry name" value="RHOD"/>
    <property type="match status" value="1"/>
</dbReference>
<keyword evidence="1" id="KW-0732">Signal</keyword>
<dbReference type="GO" id="GO:0016740">
    <property type="term" value="F:transferase activity"/>
    <property type="evidence" value="ECO:0007669"/>
    <property type="project" value="UniProtKB-KW"/>
</dbReference>
<organism evidence="3 4">
    <name type="scientific">Nitrosomonas communis</name>
    <dbReference type="NCBI Taxonomy" id="44574"/>
    <lineage>
        <taxon>Bacteria</taxon>
        <taxon>Pseudomonadati</taxon>
        <taxon>Pseudomonadota</taxon>
        <taxon>Betaproteobacteria</taxon>
        <taxon>Nitrosomonadales</taxon>
        <taxon>Nitrosomonadaceae</taxon>
        <taxon>Nitrosomonas</taxon>
    </lineage>
</organism>
<dbReference type="AlphaFoldDB" id="A0A1H2Q066"/>
<dbReference type="InterPro" id="IPR036873">
    <property type="entry name" value="Rhodanese-like_dom_sf"/>
</dbReference>
<accession>A0A1H2Q066</accession>
<feature type="chain" id="PRO_5010274379" evidence="1">
    <location>
        <begin position="21"/>
        <end position="147"/>
    </location>
</feature>
<protein>
    <submittedName>
        <fullName evidence="3">Rhodanese-related sulfurtransferase</fullName>
    </submittedName>
</protein>
<dbReference type="RefSeq" id="WP_074664738.1">
    <property type="nucleotide sequence ID" value="NZ_FNNH01000001.1"/>
</dbReference>
<evidence type="ECO:0000256" key="1">
    <source>
        <dbReference type="SAM" id="SignalP"/>
    </source>
</evidence>
<proteinExistence type="predicted"/>
<dbReference type="SMART" id="SM00450">
    <property type="entry name" value="RHOD"/>
    <property type="match status" value="1"/>
</dbReference>
<keyword evidence="3" id="KW-0808">Transferase</keyword>
<dbReference type="Gene3D" id="3.40.250.10">
    <property type="entry name" value="Rhodanese-like domain"/>
    <property type="match status" value="1"/>
</dbReference>
<feature type="domain" description="Rhodanese" evidence="2">
    <location>
        <begin position="49"/>
        <end position="138"/>
    </location>
</feature>
<dbReference type="EMBL" id="FNNH01000001">
    <property type="protein sequence ID" value="SDW00491.1"/>
    <property type="molecule type" value="Genomic_DNA"/>
</dbReference>
<sequence length="147" mass="16646">MKKYLYALLCLFLPAVSAIATENTAPAEVMGAVTVDTATAKRLYDQGNIFIDVRNLEYFNYEHIRGAKHLDVNSELFTAGDLNILAEKDQGVVFYCNEIHCLGSSKASKKAAEWGWRKIYYYREGFPKWKEAGYPTASFEYPESVAH</sequence>
<evidence type="ECO:0000313" key="3">
    <source>
        <dbReference type="EMBL" id="SDW00491.1"/>
    </source>
</evidence>
<dbReference type="PROSITE" id="PS50206">
    <property type="entry name" value="RHODANESE_3"/>
    <property type="match status" value="1"/>
</dbReference>
<dbReference type="InterPro" id="IPR001763">
    <property type="entry name" value="Rhodanese-like_dom"/>
</dbReference>
<name>A0A1H2Q066_9PROT</name>